<comment type="caution">
    <text evidence="4">The sequence shown here is derived from an EMBL/GenBank/DDBJ whole genome shotgun (WGS) entry which is preliminary data.</text>
</comment>
<evidence type="ECO:0000256" key="2">
    <source>
        <dbReference type="ARBA" id="ARBA00022598"/>
    </source>
</evidence>
<dbReference type="SUPFAM" id="SSF56091">
    <property type="entry name" value="DNA ligase/mRNA capping enzyme, catalytic domain"/>
    <property type="match status" value="1"/>
</dbReference>
<dbReference type="Pfam" id="PF01068">
    <property type="entry name" value="DNA_ligase_A_M"/>
    <property type="match status" value="1"/>
</dbReference>
<evidence type="ECO:0000313" key="4">
    <source>
        <dbReference type="EMBL" id="MFC4402499.1"/>
    </source>
</evidence>
<dbReference type="InterPro" id="IPR050191">
    <property type="entry name" value="ATP-dep_DNA_ligase"/>
</dbReference>
<protein>
    <recommendedName>
        <fullName evidence="3">ATP-dependent DNA ligase family profile domain-containing protein</fullName>
    </recommendedName>
</protein>
<dbReference type="RefSeq" id="WP_390250150.1">
    <property type="nucleotide sequence ID" value="NZ_JBHSDT010000004.1"/>
</dbReference>
<organism evidence="4 5">
    <name type="scientific">Gracilibacillus xinjiangensis</name>
    <dbReference type="NCBI Taxonomy" id="1193282"/>
    <lineage>
        <taxon>Bacteria</taxon>
        <taxon>Bacillati</taxon>
        <taxon>Bacillota</taxon>
        <taxon>Bacilli</taxon>
        <taxon>Bacillales</taxon>
        <taxon>Bacillaceae</taxon>
        <taxon>Gracilibacillus</taxon>
    </lineage>
</organism>
<gene>
    <name evidence="4" type="ORF">ACFOY7_05385</name>
</gene>
<accession>A0ABV8WSS4</accession>
<feature type="domain" description="ATP-dependent DNA ligase family profile" evidence="3">
    <location>
        <begin position="103"/>
        <end position="182"/>
    </location>
</feature>
<dbReference type="PANTHER" id="PTHR45674">
    <property type="entry name" value="DNA LIGASE 1/3 FAMILY MEMBER"/>
    <property type="match status" value="1"/>
</dbReference>
<keyword evidence="5" id="KW-1185">Reference proteome</keyword>
<dbReference type="CDD" id="cd07906">
    <property type="entry name" value="Adenylation_DNA_ligase_LigD_LigC"/>
    <property type="match status" value="1"/>
</dbReference>
<dbReference type="Gene3D" id="3.30.1490.70">
    <property type="match status" value="1"/>
</dbReference>
<proteinExistence type="inferred from homology"/>
<evidence type="ECO:0000259" key="3">
    <source>
        <dbReference type="PROSITE" id="PS50160"/>
    </source>
</evidence>
<comment type="similarity">
    <text evidence="1">Belongs to the ATP-dependent DNA ligase family.</text>
</comment>
<dbReference type="InterPro" id="IPR012310">
    <property type="entry name" value="DNA_ligase_ATP-dep_cent"/>
</dbReference>
<dbReference type="PROSITE" id="PS50160">
    <property type="entry name" value="DNA_LIGASE_A3"/>
    <property type="match status" value="1"/>
</dbReference>
<sequence length="283" mass="33055">MFVSPMLLDKTDKPFDNVQYITELKLDGIRLILAKFDNKVKLYTRHRNDVTMKFPELHNIDIPNGTIIDGEIIVPGPNGKPDFEAMMSRYHSKNSLHSIQYAVFDVMYYKGKKVTSLPLYERKKLLSSFLPVSEHVISVQWIYDNGIAYFNLVKQNELEGIVLKKADSPYQINKRSSHWLKVINYQFENVSIIGLRKKEFGLLLGKSNGDKVVPVGIMEFMTPAAKKLLYREYPKWITKEDKQFIYIDPDKVKCQVRFRNYTKSGKLRIPSFVKYKKLNPLIY</sequence>
<dbReference type="NCBIfam" id="NF005796">
    <property type="entry name" value="PRK07636.1"/>
    <property type="match status" value="1"/>
</dbReference>
<reference evidence="5" key="1">
    <citation type="journal article" date="2019" name="Int. J. Syst. Evol. Microbiol.">
        <title>The Global Catalogue of Microorganisms (GCM) 10K type strain sequencing project: providing services to taxonomists for standard genome sequencing and annotation.</title>
        <authorList>
            <consortium name="The Broad Institute Genomics Platform"/>
            <consortium name="The Broad Institute Genome Sequencing Center for Infectious Disease"/>
            <person name="Wu L."/>
            <person name="Ma J."/>
        </authorList>
    </citation>
    <scope>NUCLEOTIDE SEQUENCE [LARGE SCALE GENOMIC DNA]</scope>
    <source>
        <strain evidence="5">CCUG 37865</strain>
    </source>
</reference>
<dbReference type="PANTHER" id="PTHR45674:SF4">
    <property type="entry name" value="DNA LIGASE 1"/>
    <property type="match status" value="1"/>
</dbReference>
<dbReference type="EMBL" id="JBHSDT010000004">
    <property type="protein sequence ID" value="MFC4402499.1"/>
    <property type="molecule type" value="Genomic_DNA"/>
</dbReference>
<evidence type="ECO:0000313" key="5">
    <source>
        <dbReference type="Proteomes" id="UP001595882"/>
    </source>
</evidence>
<name>A0ABV8WSS4_9BACI</name>
<keyword evidence="2" id="KW-0436">Ligase</keyword>
<dbReference type="Gene3D" id="3.30.470.30">
    <property type="entry name" value="DNA ligase/mRNA capping enzyme"/>
    <property type="match status" value="1"/>
</dbReference>
<dbReference type="Proteomes" id="UP001595882">
    <property type="component" value="Unassembled WGS sequence"/>
</dbReference>
<evidence type="ECO:0000256" key="1">
    <source>
        <dbReference type="ARBA" id="ARBA00007572"/>
    </source>
</evidence>